<feature type="transmembrane region" description="Helical" evidence="1">
    <location>
        <begin position="150"/>
        <end position="170"/>
    </location>
</feature>
<feature type="transmembrane region" description="Helical" evidence="1">
    <location>
        <begin position="66"/>
        <end position="90"/>
    </location>
</feature>
<keyword evidence="3" id="KW-1185">Reference proteome</keyword>
<feature type="transmembrane region" description="Helical" evidence="1">
    <location>
        <begin position="236"/>
        <end position="258"/>
    </location>
</feature>
<sequence>MSSSDISPPRFYGPVNETSSEILLEKTFLASGYLTGVGFGIQFVLYIACIQILWKDHRQHSLTKILIPYLTVLCGMNLIWTATSAYGLQLTYIDNRNYPGGVITFLGVEFALPANIVSTASYIAGNLLADALMIWRCYIVWAAAPSSHRVALCATVVPSLMLVGSLANIHKSNSLLMNSMEGLFASITAVFATPYFALSMVLNMVVTLLIVIRIWMYKRQGKTTEHERSGISVNTIFIESAALYSVVSMLVVVTFAIGHPISQIWLGISPSVISNYLIVYRLAQGRSWGNFQSRNSSETDGTRIVDEEKASLDL</sequence>
<evidence type="ECO:0000313" key="3">
    <source>
        <dbReference type="Proteomes" id="UP000799118"/>
    </source>
</evidence>
<keyword evidence="1" id="KW-1133">Transmembrane helix</keyword>
<feature type="transmembrane region" description="Helical" evidence="1">
    <location>
        <begin position="110"/>
        <end position="129"/>
    </location>
</feature>
<gene>
    <name evidence="2" type="ORF">BT96DRAFT_891215</name>
</gene>
<keyword evidence="1" id="KW-0472">Membrane</keyword>
<protein>
    <submittedName>
        <fullName evidence="2">Uncharacterized protein</fullName>
    </submittedName>
</protein>
<feature type="transmembrane region" description="Helical" evidence="1">
    <location>
        <begin position="182"/>
        <end position="215"/>
    </location>
</feature>
<feature type="transmembrane region" description="Helical" evidence="1">
    <location>
        <begin position="33"/>
        <end position="54"/>
    </location>
</feature>
<dbReference type="AlphaFoldDB" id="A0A6A4GPP4"/>
<dbReference type="OrthoDB" id="2641762at2759"/>
<proteinExistence type="predicted"/>
<accession>A0A6A4GPP4</accession>
<dbReference type="EMBL" id="ML769819">
    <property type="protein sequence ID" value="KAE9387154.1"/>
    <property type="molecule type" value="Genomic_DNA"/>
</dbReference>
<dbReference type="Proteomes" id="UP000799118">
    <property type="component" value="Unassembled WGS sequence"/>
</dbReference>
<evidence type="ECO:0000313" key="2">
    <source>
        <dbReference type="EMBL" id="KAE9387154.1"/>
    </source>
</evidence>
<reference evidence="2" key="1">
    <citation type="journal article" date="2019" name="Environ. Microbiol.">
        <title>Fungal ecological strategies reflected in gene transcription - a case study of two litter decomposers.</title>
        <authorList>
            <person name="Barbi F."/>
            <person name="Kohler A."/>
            <person name="Barry K."/>
            <person name="Baskaran P."/>
            <person name="Daum C."/>
            <person name="Fauchery L."/>
            <person name="Ihrmark K."/>
            <person name="Kuo A."/>
            <person name="LaButti K."/>
            <person name="Lipzen A."/>
            <person name="Morin E."/>
            <person name="Grigoriev I.V."/>
            <person name="Henrissat B."/>
            <person name="Lindahl B."/>
            <person name="Martin F."/>
        </authorList>
    </citation>
    <scope>NUCLEOTIDE SEQUENCE</scope>
    <source>
        <strain evidence="2">JB14</strain>
    </source>
</reference>
<name>A0A6A4GPP4_9AGAR</name>
<feature type="transmembrane region" description="Helical" evidence="1">
    <location>
        <begin position="264"/>
        <end position="283"/>
    </location>
</feature>
<keyword evidence="1" id="KW-0812">Transmembrane</keyword>
<evidence type="ECO:0000256" key="1">
    <source>
        <dbReference type="SAM" id="Phobius"/>
    </source>
</evidence>
<organism evidence="2 3">
    <name type="scientific">Gymnopus androsaceus JB14</name>
    <dbReference type="NCBI Taxonomy" id="1447944"/>
    <lineage>
        <taxon>Eukaryota</taxon>
        <taxon>Fungi</taxon>
        <taxon>Dikarya</taxon>
        <taxon>Basidiomycota</taxon>
        <taxon>Agaricomycotina</taxon>
        <taxon>Agaricomycetes</taxon>
        <taxon>Agaricomycetidae</taxon>
        <taxon>Agaricales</taxon>
        <taxon>Marasmiineae</taxon>
        <taxon>Omphalotaceae</taxon>
        <taxon>Gymnopus</taxon>
    </lineage>
</organism>